<dbReference type="AlphaFoldDB" id="H1V7C4"/>
<feature type="non-terminal residue" evidence="1">
    <location>
        <position position="1"/>
    </location>
</feature>
<evidence type="ECO:0000313" key="1">
    <source>
        <dbReference type="EMBL" id="CCF36126.1"/>
    </source>
</evidence>
<accession>H1V7C4</accession>
<sequence>MLGSLVVQTQLVIVQNHHDYVSKWSAREVCFRCLDVCLCLIGLYISPHSMQKYAGLESSFLRD</sequence>
<proteinExistence type="predicted"/>
<dbReference type="Proteomes" id="UP000007174">
    <property type="component" value="Unassembled WGS sequence"/>
</dbReference>
<organism evidence="1 2">
    <name type="scientific">Colletotrichum higginsianum (strain IMI 349063)</name>
    <name type="common">Crucifer anthracnose fungus</name>
    <dbReference type="NCBI Taxonomy" id="759273"/>
    <lineage>
        <taxon>Eukaryota</taxon>
        <taxon>Fungi</taxon>
        <taxon>Dikarya</taxon>
        <taxon>Ascomycota</taxon>
        <taxon>Pezizomycotina</taxon>
        <taxon>Sordariomycetes</taxon>
        <taxon>Hypocreomycetidae</taxon>
        <taxon>Glomerellales</taxon>
        <taxon>Glomerellaceae</taxon>
        <taxon>Colletotrichum</taxon>
        <taxon>Colletotrichum destructivum species complex</taxon>
    </lineage>
</organism>
<gene>
    <name evidence="1" type="ORF">CH063_01437</name>
</gene>
<dbReference type="HOGENOM" id="CLU_2891955_0_0_1"/>
<reference evidence="2" key="1">
    <citation type="journal article" date="2012" name="Nat. Genet.">
        <title>Lifestyle transitions in plant pathogenic Colletotrichum fungi deciphered by genome and transcriptome analyses.</title>
        <authorList>
            <person name="O'Connell R.J."/>
            <person name="Thon M.R."/>
            <person name="Hacquard S."/>
            <person name="Amyotte S.G."/>
            <person name="Kleemann J."/>
            <person name="Torres M.F."/>
            <person name="Damm U."/>
            <person name="Buiate E.A."/>
            <person name="Epstein L."/>
            <person name="Alkan N."/>
            <person name="Altmueller J."/>
            <person name="Alvarado-Balderrama L."/>
            <person name="Bauser C.A."/>
            <person name="Becker C."/>
            <person name="Birren B.W."/>
            <person name="Chen Z."/>
            <person name="Choi J."/>
            <person name="Crouch J.A."/>
            <person name="Duvick J.P."/>
            <person name="Farman M.A."/>
            <person name="Gan P."/>
            <person name="Heiman D."/>
            <person name="Henrissat B."/>
            <person name="Howard R.J."/>
            <person name="Kabbage M."/>
            <person name="Koch C."/>
            <person name="Kracher B."/>
            <person name="Kubo Y."/>
            <person name="Law A.D."/>
            <person name="Lebrun M.-H."/>
            <person name="Lee Y.-H."/>
            <person name="Miyara I."/>
            <person name="Moore N."/>
            <person name="Neumann U."/>
            <person name="Nordstroem K."/>
            <person name="Panaccione D.G."/>
            <person name="Panstruga R."/>
            <person name="Place M."/>
            <person name="Proctor R.H."/>
            <person name="Prusky D."/>
            <person name="Rech G."/>
            <person name="Reinhardt R."/>
            <person name="Rollins J.A."/>
            <person name="Rounsley S."/>
            <person name="Schardl C.L."/>
            <person name="Schwartz D.C."/>
            <person name="Shenoy N."/>
            <person name="Shirasu K."/>
            <person name="Sikhakolli U.R."/>
            <person name="Stueber K."/>
            <person name="Sukno S.A."/>
            <person name="Sweigard J.A."/>
            <person name="Takano Y."/>
            <person name="Takahara H."/>
            <person name="Trail F."/>
            <person name="van der Does H.C."/>
            <person name="Voll L.M."/>
            <person name="Will I."/>
            <person name="Young S."/>
            <person name="Zeng Q."/>
            <person name="Zhang J."/>
            <person name="Zhou S."/>
            <person name="Dickman M.B."/>
            <person name="Schulze-Lefert P."/>
            <person name="Ver Loren van Themaat E."/>
            <person name="Ma L.-J."/>
            <person name="Vaillancourt L.J."/>
        </authorList>
    </citation>
    <scope>NUCLEOTIDE SEQUENCE [LARGE SCALE GENOMIC DNA]</scope>
    <source>
        <strain evidence="2">IMI 349063</strain>
    </source>
</reference>
<protein>
    <submittedName>
        <fullName evidence="1">Uncharacterized protein</fullName>
    </submittedName>
</protein>
<name>H1V7C4_COLHI</name>
<evidence type="ECO:0000313" key="2">
    <source>
        <dbReference type="Proteomes" id="UP000007174"/>
    </source>
</evidence>
<dbReference type="EMBL" id="CACQ02001846">
    <property type="protein sequence ID" value="CCF36126.1"/>
    <property type="molecule type" value="Genomic_DNA"/>
</dbReference>